<reference evidence="6 7" key="1">
    <citation type="journal article" date="2010" name="Stand. Genomic Sci.">
        <title>Complete genome sequence of Rhizobium leguminosarum bv. trifolii strain WSM1325, an effective microsymbiont of annual Mediterranean clovers.</title>
        <authorList>
            <person name="Reeve W."/>
            <person name="O'Hara G."/>
            <person name="Chain P."/>
            <person name="Ardley J."/>
            <person name="Brau L."/>
            <person name="Nandesena K."/>
            <person name="Tiwari R."/>
            <person name="Copeland A."/>
            <person name="Nolan M."/>
            <person name="Han C."/>
            <person name="Brettin T."/>
            <person name="Land M."/>
            <person name="Ovchinikova G."/>
            <person name="Ivanova N."/>
            <person name="Mavromatis K."/>
            <person name="Markowitz V."/>
            <person name="Kyrpides N."/>
            <person name="Melino V."/>
            <person name="Denton M."/>
            <person name="Yates R."/>
            <person name="Howieson J."/>
        </authorList>
    </citation>
    <scope>NUCLEOTIDE SEQUENCE [LARGE SCALE GENOMIC DNA]</scope>
    <source>
        <strain evidence="7">WSM1325</strain>
        <plasmid evidence="7">Plasmid pR132503</plasmid>
    </source>
</reference>
<dbReference type="PANTHER" id="PTHR11360">
    <property type="entry name" value="MONOCARBOXYLATE TRANSPORTER"/>
    <property type="match status" value="1"/>
</dbReference>
<dbReference type="Proteomes" id="UP000002256">
    <property type="component" value="Plasmid pR132503"/>
</dbReference>
<evidence type="ECO:0000313" key="7">
    <source>
        <dbReference type="Proteomes" id="UP000002256"/>
    </source>
</evidence>
<dbReference type="GO" id="GO:0022857">
    <property type="term" value="F:transmembrane transporter activity"/>
    <property type="evidence" value="ECO:0007669"/>
    <property type="project" value="InterPro"/>
</dbReference>
<dbReference type="InterPro" id="IPR036259">
    <property type="entry name" value="MFS_trans_sf"/>
</dbReference>
<evidence type="ECO:0000256" key="1">
    <source>
        <dbReference type="ARBA" id="ARBA00022692"/>
    </source>
</evidence>
<dbReference type="AlphaFoldDB" id="C6B8V7"/>
<geneLocation type="plasmid" evidence="6 7">
    <name>pR132503</name>
</geneLocation>
<feature type="transmembrane region" description="Helical" evidence="4">
    <location>
        <begin position="401"/>
        <end position="422"/>
    </location>
</feature>
<evidence type="ECO:0000313" key="6">
    <source>
        <dbReference type="EMBL" id="ACS60345.1"/>
    </source>
</evidence>
<feature type="transmembrane region" description="Helical" evidence="4">
    <location>
        <begin position="28"/>
        <end position="52"/>
    </location>
</feature>
<feature type="transmembrane region" description="Helical" evidence="4">
    <location>
        <begin position="248"/>
        <end position="272"/>
    </location>
</feature>
<name>C6B8V7_RHILS</name>
<feature type="transmembrane region" description="Helical" evidence="4">
    <location>
        <begin position="96"/>
        <end position="114"/>
    </location>
</feature>
<proteinExistence type="predicted"/>
<feature type="transmembrane region" description="Helical" evidence="4">
    <location>
        <begin position="338"/>
        <end position="360"/>
    </location>
</feature>
<evidence type="ECO:0000259" key="5">
    <source>
        <dbReference type="PROSITE" id="PS50850"/>
    </source>
</evidence>
<dbReference type="InterPro" id="IPR020846">
    <property type="entry name" value="MFS_dom"/>
</dbReference>
<feature type="transmembrane region" description="Helical" evidence="4">
    <location>
        <begin position="312"/>
        <end position="332"/>
    </location>
</feature>
<dbReference type="SUPFAM" id="SSF103473">
    <property type="entry name" value="MFS general substrate transporter"/>
    <property type="match status" value="1"/>
</dbReference>
<feature type="transmembrane region" description="Helical" evidence="4">
    <location>
        <begin position="120"/>
        <end position="140"/>
    </location>
</feature>
<dbReference type="EMBL" id="CP001625">
    <property type="protein sequence ID" value="ACS60345.1"/>
    <property type="molecule type" value="Genomic_DNA"/>
</dbReference>
<evidence type="ECO:0000256" key="3">
    <source>
        <dbReference type="ARBA" id="ARBA00023136"/>
    </source>
</evidence>
<dbReference type="KEGG" id="rlg:Rleg_5529"/>
<feature type="transmembrane region" description="Helical" evidence="4">
    <location>
        <begin position="372"/>
        <end position="395"/>
    </location>
</feature>
<dbReference type="Gene3D" id="1.20.1250.20">
    <property type="entry name" value="MFS general substrate transporter like domains"/>
    <property type="match status" value="2"/>
</dbReference>
<dbReference type="HOGENOM" id="CLU_001265_59_9_5"/>
<organism evidence="6 7">
    <name type="scientific">Rhizobium leguminosarum bv. trifolii (strain WSM1325)</name>
    <dbReference type="NCBI Taxonomy" id="395491"/>
    <lineage>
        <taxon>Bacteria</taxon>
        <taxon>Pseudomonadati</taxon>
        <taxon>Pseudomonadota</taxon>
        <taxon>Alphaproteobacteria</taxon>
        <taxon>Hyphomicrobiales</taxon>
        <taxon>Rhizobiaceae</taxon>
        <taxon>Rhizobium/Agrobacterium group</taxon>
        <taxon>Rhizobium</taxon>
    </lineage>
</organism>
<feature type="transmembrane region" description="Helical" evidence="4">
    <location>
        <begin position="152"/>
        <end position="169"/>
    </location>
</feature>
<feature type="domain" description="Major facilitator superfamily (MFS) profile" evidence="5">
    <location>
        <begin position="29"/>
        <end position="427"/>
    </location>
</feature>
<dbReference type="OrthoDB" id="9796632at2"/>
<dbReference type="PANTHER" id="PTHR11360:SF284">
    <property type="entry name" value="EG:103B4.3 PROTEIN-RELATED"/>
    <property type="match status" value="1"/>
</dbReference>
<dbReference type="Pfam" id="PF07690">
    <property type="entry name" value="MFS_1"/>
    <property type="match status" value="1"/>
</dbReference>
<protein>
    <submittedName>
        <fullName evidence="6">Major facilitator superfamily MFS_1</fullName>
    </submittedName>
</protein>
<evidence type="ECO:0000256" key="2">
    <source>
        <dbReference type="ARBA" id="ARBA00022989"/>
    </source>
</evidence>
<evidence type="ECO:0000256" key="4">
    <source>
        <dbReference type="SAM" id="Phobius"/>
    </source>
</evidence>
<feature type="transmembrane region" description="Helical" evidence="4">
    <location>
        <begin position="189"/>
        <end position="207"/>
    </location>
</feature>
<keyword evidence="1 4" id="KW-0812">Transmembrane</keyword>
<gene>
    <name evidence="6" type="ordered locus">Rleg_5529</name>
</gene>
<keyword evidence="3 4" id="KW-0472">Membrane</keyword>
<feature type="transmembrane region" description="Helical" evidence="4">
    <location>
        <begin position="64"/>
        <end position="84"/>
    </location>
</feature>
<sequence length="441" mass="46917">MEQGARVYAVGGPTAAHGFEYSTDAWRVLGALWVVVLLVVAVPSAGISVINAQMIADLDLDRSVFGLGFGMFVMMMGFQGPIVAMLMQKFGYQRTVTVGCFVLLIGSVIMATLVNTGWQYVLAFGVIVGTGVCVGGMLPAQSAIARWFHVRRALAVSVVLSAVEFGGFLSPPSLDRLLAASNNNWRLGWWVIAGLATVALLITRFALNERHVERLVAAHPTKIETSGETNVFKSQVHWLLREAVKTRAYWLILTYMSVAGVAWVFLMAHGVVHLQDIGYSSADTAMAMAITIVASFFGNMAAGFLGDRISPAIIAVASMVFVTLGFFLLVHPQGFTGILMYAAPAGIGYGASQVCVMALLGNYFGRESFPSMFGSMMPVSTLCAASGAAAAGAIFDQTGSYDLMFNIIVGLCVVGALAMLLASPPRPTRIDRDRAAEGVAQ</sequence>
<feature type="transmembrane region" description="Helical" evidence="4">
    <location>
        <begin position="284"/>
        <end position="305"/>
    </location>
</feature>
<dbReference type="InterPro" id="IPR050327">
    <property type="entry name" value="Proton-linked_MCT"/>
</dbReference>
<keyword evidence="6" id="KW-0614">Plasmid</keyword>
<accession>C6B8V7</accession>
<dbReference type="InterPro" id="IPR011701">
    <property type="entry name" value="MFS"/>
</dbReference>
<keyword evidence="2 4" id="KW-1133">Transmembrane helix</keyword>
<dbReference type="PROSITE" id="PS50850">
    <property type="entry name" value="MFS"/>
    <property type="match status" value="1"/>
</dbReference>